<dbReference type="SMART" id="SM00448">
    <property type="entry name" value="REC"/>
    <property type="match status" value="1"/>
</dbReference>
<dbReference type="Proteomes" id="UP000321085">
    <property type="component" value="Unassembled WGS sequence"/>
</dbReference>
<protein>
    <recommendedName>
        <fullName evidence="2">Response regulatory domain-containing protein</fullName>
    </recommendedName>
</protein>
<comment type="caution">
    <text evidence="3">The sequence shown here is derived from an EMBL/GenBank/DDBJ whole genome shotgun (WGS) entry which is preliminary data.</text>
</comment>
<accession>A0A512BVQ8</accession>
<dbReference type="Gene3D" id="3.40.50.2300">
    <property type="match status" value="1"/>
</dbReference>
<dbReference type="AlphaFoldDB" id="A0A512BVQ8"/>
<organism evidence="3 4">
    <name type="scientific">Microvirga aerophila</name>
    <dbReference type="NCBI Taxonomy" id="670291"/>
    <lineage>
        <taxon>Bacteria</taxon>
        <taxon>Pseudomonadati</taxon>
        <taxon>Pseudomonadota</taxon>
        <taxon>Alphaproteobacteria</taxon>
        <taxon>Hyphomicrobiales</taxon>
        <taxon>Methylobacteriaceae</taxon>
        <taxon>Microvirga</taxon>
    </lineage>
</organism>
<dbReference type="SUPFAM" id="SSF52172">
    <property type="entry name" value="CheY-like"/>
    <property type="match status" value="1"/>
</dbReference>
<feature type="modified residue" description="4-aspartylphosphate" evidence="1">
    <location>
        <position position="55"/>
    </location>
</feature>
<keyword evidence="4" id="KW-1185">Reference proteome</keyword>
<evidence type="ECO:0000313" key="3">
    <source>
        <dbReference type="EMBL" id="GEO16044.1"/>
    </source>
</evidence>
<reference evidence="3 4" key="1">
    <citation type="submission" date="2019-07" db="EMBL/GenBank/DDBJ databases">
        <title>Whole genome shotgun sequence of Microvirga aerophila NBRC 106136.</title>
        <authorList>
            <person name="Hosoyama A."/>
            <person name="Uohara A."/>
            <person name="Ohji S."/>
            <person name="Ichikawa N."/>
        </authorList>
    </citation>
    <scope>NUCLEOTIDE SEQUENCE [LARGE SCALE GENOMIC DNA]</scope>
    <source>
        <strain evidence="3 4">NBRC 106136</strain>
    </source>
</reference>
<dbReference type="RefSeq" id="WP_114187843.1">
    <property type="nucleotide sequence ID" value="NZ_BJYU01000053.1"/>
</dbReference>
<dbReference type="InterPro" id="IPR011006">
    <property type="entry name" value="CheY-like_superfamily"/>
</dbReference>
<gene>
    <name evidence="3" type="ORF">MAE02_37400</name>
</gene>
<keyword evidence="1" id="KW-0597">Phosphoprotein</keyword>
<sequence length="129" mass="14160">MTGPCCMIVEDQVLIGLSLEAYLEDAGFSVAGPFLSCADALQWLEHHTPQVAVLDVMLQDGTSLLVAQELKERHTPFAIYSGLPFTPSVPDELQGVPWLEKPAPREQLTETVARLSRADARPGDFNRAR</sequence>
<dbReference type="GO" id="GO:0000160">
    <property type="term" value="P:phosphorelay signal transduction system"/>
    <property type="evidence" value="ECO:0007669"/>
    <property type="project" value="InterPro"/>
</dbReference>
<feature type="domain" description="Response regulatory" evidence="2">
    <location>
        <begin position="5"/>
        <end position="116"/>
    </location>
</feature>
<evidence type="ECO:0000256" key="1">
    <source>
        <dbReference type="PROSITE-ProRule" id="PRU00169"/>
    </source>
</evidence>
<evidence type="ECO:0000313" key="4">
    <source>
        <dbReference type="Proteomes" id="UP000321085"/>
    </source>
</evidence>
<dbReference type="EMBL" id="BJYU01000053">
    <property type="protein sequence ID" value="GEO16044.1"/>
    <property type="molecule type" value="Genomic_DNA"/>
</dbReference>
<dbReference type="InterPro" id="IPR001789">
    <property type="entry name" value="Sig_transdc_resp-reg_receiver"/>
</dbReference>
<name>A0A512BVQ8_9HYPH</name>
<dbReference type="PROSITE" id="PS50110">
    <property type="entry name" value="RESPONSE_REGULATORY"/>
    <property type="match status" value="1"/>
</dbReference>
<evidence type="ECO:0000259" key="2">
    <source>
        <dbReference type="PROSITE" id="PS50110"/>
    </source>
</evidence>
<dbReference type="Pfam" id="PF00072">
    <property type="entry name" value="Response_reg"/>
    <property type="match status" value="1"/>
</dbReference>
<dbReference type="OrthoDB" id="8018153at2"/>
<proteinExistence type="predicted"/>